<reference evidence="1 2" key="1">
    <citation type="journal article" date="2004" name="J. Bacteriol.">
        <title>Lactobacillus plantarum bacteriophage LP65: a new member of the SPO1-like genus of the family Myoviridae.</title>
        <authorList>
            <person name="Chibani-Chennoufi S."/>
            <person name="Dillmann M.L."/>
            <person name="Marvin-Guy L."/>
            <person name="Rami-Shojaei S."/>
            <person name="Brussow H."/>
        </authorList>
    </citation>
    <scope>NUCLEOTIDE SEQUENCE</scope>
</reference>
<protein>
    <submittedName>
        <fullName evidence="1">Orf55</fullName>
    </submittedName>
</protein>
<keyword evidence="2" id="KW-1185">Reference proteome</keyword>
<dbReference type="KEGG" id="vg:3197401"/>
<evidence type="ECO:0000313" key="1">
    <source>
        <dbReference type="EMBL" id="AAV35875.1"/>
    </source>
</evidence>
<gene>
    <name evidence="1" type="ORF">orf55</name>
</gene>
<evidence type="ECO:0000313" key="2">
    <source>
        <dbReference type="Proteomes" id="UP000002117"/>
    </source>
</evidence>
<organism evidence="1 2">
    <name type="scientific">Lactobacillus phage LP65</name>
    <dbReference type="NCBI Taxonomy" id="2892344"/>
    <lineage>
        <taxon>Viruses</taxon>
        <taxon>Duplodnaviria</taxon>
        <taxon>Heunggongvirae</taxon>
        <taxon>Uroviricota</taxon>
        <taxon>Caudoviricetes</taxon>
        <taxon>Herelleviridae</taxon>
        <taxon>Salchichonvirus</taxon>
        <taxon>Salchichonvirus LP65</taxon>
    </lineage>
</organism>
<dbReference type="EMBL" id="AY682195">
    <property type="protein sequence ID" value="AAV35875.1"/>
    <property type="molecule type" value="Genomic_DNA"/>
</dbReference>
<accession>Q5ULQ9</accession>
<proteinExistence type="predicted"/>
<dbReference type="Proteomes" id="UP000002117">
    <property type="component" value="Segment"/>
</dbReference>
<sequence length="159" mass="18326">MKLDLGKFKNIESISYRNEYGDEVLIPVDEWLGINEQDLVFDNQANHYYVIATLEAKAKLLVENQKLVVNKTQGDLFYKYSHNAEYIKENGGKKLSQNELNNRIMSDPLLIKEQTKLNQLSFIQGNLKQMLAAMQQRKDLLQTIASNKRAETRLSGQMS</sequence>
<dbReference type="RefSeq" id="YP_164690.1">
    <property type="nucleotide sequence ID" value="NC_006565.1"/>
</dbReference>
<name>Q5ULQ9_9CAUD</name>